<evidence type="ECO:0000256" key="9">
    <source>
        <dbReference type="ARBA" id="ARBA00023224"/>
    </source>
</evidence>
<feature type="transmembrane region" description="Helical" evidence="10">
    <location>
        <begin position="127"/>
        <end position="150"/>
    </location>
</feature>
<sequence>MIEQVMLKRVIYITWLSVALCFCWPVSANTSRNQIIVFRFFQIFTIISSCLGSLPMFHSIYLHQDDIVIVAKSISIMVVLIQLIVQTTICAIKHDTLQHIIEEMITYMKEAKQYEKKIIQKYVSKCYILYGSAIIISYLTTTIFILGPIFLPISLPFYTEFPLSLNNTAVYIIIYFHQCFFAYQCSATVCLSIFGALLLWFVVIKFECLIMKIQNISNKDMMVICIKKQLQIRRYAKEIANCFRHIIFYTIIATSFNMILAGIILIMNPLLVIKIQFMITCFTALIEVYLYAWPAQYMDDMSKNVSISAYNLKWYEQTSEMQQNILIMLIFQKPISLSINFLMPKLSLRSYCAYLSNAFSIFTALRVILKDNSI</sequence>
<accession>A0A8B7KJC1</accession>
<reference evidence="13" key="2">
    <citation type="submission" date="2025-04" db="UniProtKB">
        <authorList>
            <consortium name="RefSeq"/>
        </authorList>
    </citation>
    <scope>IDENTIFICATION</scope>
    <source>
        <strain evidence="13">DH4</strain>
        <tissue evidence="13">Whole body</tissue>
    </source>
</reference>
<dbReference type="GO" id="GO:0004984">
    <property type="term" value="F:olfactory receptor activity"/>
    <property type="evidence" value="ECO:0007669"/>
    <property type="project" value="InterPro"/>
</dbReference>
<dbReference type="AlphaFoldDB" id="A0A7M7IE59"/>
<dbReference type="Pfam" id="PF02949">
    <property type="entry name" value="7tm_6"/>
    <property type="match status" value="1"/>
</dbReference>
<comment type="similarity">
    <text evidence="10">Belongs to the insect chemoreceptor superfamily. Heteromeric odorant receptor channel (TC 1.A.69) family.</text>
</comment>
<evidence type="ECO:0000256" key="8">
    <source>
        <dbReference type="ARBA" id="ARBA00023170"/>
    </source>
</evidence>
<evidence type="ECO:0000313" key="12">
    <source>
        <dbReference type="Proteomes" id="UP000005203"/>
    </source>
</evidence>
<dbReference type="GeneID" id="102654530"/>
<keyword evidence="3 10" id="KW-0716">Sensory transduction</keyword>
<evidence type="ECO:0000313" key="11">
    <source>
        <dbReference type="EnsemblMetazoa" id="XP_016766491"/>
    </source>
</evidence>
<dbReference type="EnsemblMetazoa" id="XM_016911002">
    <property type="protein sequence ID" value="XP_016766491"/>
    <property type="gene ID" value="LOC102654530"/>
</dbReference>
<evidence type="ECO:0000256" key="5">
    <source>
        <dbReference type="ARBA" id="ARBA00022725"/>
    </source>
</evidence>
<feature type="transmembrane region" description="Helical" evidence="10">
    <location>
        <begin position="40"/>
        <end position="61"/>
    </location>
</feature>
<dbReference type="GO" id="GO:0005886">
    <property type="term" value="C:plasma membrane"/>
    <property type="evidence" value="ECO:0007669"/>
    <property type="project" value="UniProtKB-SubCell"/>
</dbReference>
<keyword evidence="6 10" id="KW-1133">Transmembrane helix</keyword>
<dbReference type="OrthoDB" id="8185860at2759"/>
<dbReference type="GO" id="GO:0005549">
    <property type="term" value="F:odorant binding"/>
    <property type="evidence" value="ECO:0007669"/>
    <property type="project" value="InterPro"/>
</dbReference>
<dbReference type="Proteomes" id="UP000005203">
    <property type="component" value="Linkage group LG2"/>
</dbReference>
<keyword evidence="12" id="KW-1185">Reference proteome</keyword>
<keyword evidence="2" id="KW-1003">Cell membrane</keyword>
<reference evidence="11" key="1">
    <citation type="submission" date="2021-01" db="UniProtKB">
        <authorList>
            <consortium name="EnsemblMetazoa"/>
        </authorList>
    </citation>
    <scope>IDENTIFICATION</scope>
    <source>
        <strain evidence="11">DH4</strain>
    </source>
</reference>
<dbReference type="InterPro" id="IPR004117">
    <property type="entry name" value="7tm6_olfct_rcpt"/>
</dbReference>
<evidence type="ECO:0000256" key="2">
    <source>
        <dbReference type="ARBA" id="ARBA00022475"/>
    </source>
</evidence>
<gene>
    <name evidence="13" type="primary">LOC102654530</name>
</gene>
<keyword evidence="4 10" id="KW-0812">Transmembrane</keyword>
<dbReference type="PANTHER" id="PTHR21137">
    <property type="entry name" value="ODORANT RECEPTOR"/>
    <property type="match status" value="1"/>
</dbReference>
<evidence type="ECO:0000256" key="7">
    <source>
        <dbReference type="ARBA" id="ARBA00023136"/>
    </source>
</evidence>
<evidence type="ECO:0000313" key="13">
    <source>
        <dbReference type="RefSeq" id="XP_016766491.1"/>
    </source>
</evidence>
<proteinExistence type="inferred from homology"/>
<evidence type="ECO:0000256" key="10">
    <source>
        <dbReference type="RuleBase" id="RU351113"/>
    </source>
</evidence>
<feature type="transmembrane region" description="Helical" evidence="10">
    <location>
        <begin position="12"/>
        <end position="28"/>
    </location>
</feature>
<organism evidence="11">
    <name type="scientific">Apis mellifera</name>
    <name type="common">Honeybee</name>
    <dbReference type="NCBI Taxonomy" id="7460"/>
    <lineage>
        <taxon>Eukaryota</taxon>
        <taxon>Metazoa</taxon>
        <taxon>Ecdysozoa</taxon>
        <taxon>Arthropoda</taxon>
        <taxon>Hexapoda</taxon>
        <taxon>Insecta</taxon>
        <taxon>Pterygota</taxon>
        <taxon>Neoptera</taxon>
        <taxon>Endopterygota</taxon>
        <taxon>Hymenoptera</taxon>
        <taxon>Apocrita</taxon>
        <taxon>Aculeata</taxon>
        <taxon>Apoidea</taxon>
        <taxon>Anthophila</taxon>
        <taxon>Apidae</taxon>
        <taxon>Apis</taxon>
    </lineage>
</organism>
<dbReference type="PANTHER" id="PTHR21137:SF35">
    <property type="entry name" value="ODORANT RECEPTOR 19A-RELATED"/>
    <property type="match status" value="1"/>
</dbReference>
<keyword evidence="5 10" id="KW-0552">Olfaction</keyword>
<keyword evidence="9 10" id="KW-0807">Transducer</keyword>
<comment type="subcellular location">
    <subcellularLocation>
        <location evidence="1 10">Cell membrane</location>
        <topology evidence="1 10">Multi-pass membrane protein</topology>
    </subcellularLocation>
</comment>
<name>A0A7M7IE59_APIME</name>
<dbReference type="GO" id="GO:0007165">
    <property type="term" value="P:signal transduction"/>
    <property type="evidence" value="ECO:0007669"/>
    <property type="project" value="UniProtKB-KW"/>
</dbReference>
<feature type="transmembrane region" description="Helical" evidence="10">
    <location>
        <begin position="170"/>
        <end position="203"/>
    </location>
</feature>
<feature type="transmembrane region" description="Helical" evidence="10">
    <location>
        <begin position="67"/>
        <end position="85"/>
    </location>
</feature>
<dbReference type="RefSeq" id="XP_016766491.1">
    <property type="nucleotide sequence ID" value="XM_016911002.2"/>
</dbReference>
<evidence type="ECO:0000256" key="3">
    <source>
        <dbReference type="ARBA" id="ARBA00022606"/>
    </source>
</evidence>
<protein>
    <recommendedName>
        <fullName evidence="10">Odorant receptor</fullName>
    </recommendedName>
</protein>
<evidence type="ECO:0000256" key="1">
    <source>
        <dbReference type="ARBA" id="ARBA00004651"/>
    </source>
</evidence>
<evidence type="ECO:0000256" key="6">
    <source>
        <dbReference type="ARBA" id="ARBA00022989"/>
    </source>
</evidence>
<accession>A0A7M7IE59</accession>
<feature type="transmembrane region" description="Helical" evidence="10">
    <location>
        <begin position="246"/>
        <end position="267"/>
    </location>
</feature>
<keyword evidence="7 10" id="KW-0472">Membrane</keyword>
<feature type="transmembrane region" description="Helical" evidence="10">
    <location>
        <begin position="273"/>
        <end position="293"/>
    </location>
</feature>
<evidence type="ECO:0000256" key="4">
    <source>
        <dbReference type="ARBA" id="ARBA00022692"/>
    </source>
</evidence>
<keyword evidence="8 10" id="KW-0675">Receptor</keyword>